<protein>
    <submittedName>
        <fullName evidence="1">Lambda repressor-like predicted transcriptional regulator</fullName>
    </submittedName>
</protein>
<comment type="caution">
    <text evidence="1">The sequence shown here is derived from an EMBL/GenBank/DDBJ whole genome shotgun (WGS) entry which is preliminary data.</text>
</comment>
<keyword evidence="2" id="KW-1185">Reference proteome</keyword>
<dbReference type="EMBL" id="JACCCC010000001">
    <property type="protein sequence ID" value="NYE50478.1"/>
    <property type="molecule type" value="Genomic_DNA"/>
</dbReference>
<proteinExistence type="predicted"/>
<evidence type="ECO:0000313" key="1">
    <source>
        <dbReference type="EMBL" id="NYE50478.1"/>
    </source>
</evidence>
<gene>
    <name evidence="1" type="ORF">HDA32_005598</name>
</gene>
<evidence type="ECO:0000313" key="2">
    <source>
        <dbReference type="Proteomes" id="UP000589036"/>
    </source>
</evidence>
<accession>A0A852U2M3</accession>
<organism evidence="1 2">
    <name type="scientific">Spinactinospora alkalitolerans</name>
    <dbReference type="NCBI Taxonomy" id="687207"/>
    <lineage>
        <taxon>Bacteria</taxon>
        <taxon>Bacillati</taxon>
        <taxon>Actinomycetota</taxon>
        <taxon>Actinomycetes</taxon>
        <taxon>Streptosporangiales</taxon>
        <taxon>Nocardiopsidaceae</taxon>
        <taxon>Spinactinospora</taxon>
    </lineage>
</organism>
<dbReference type="RefSeq" id="WP_179645950.1">
    <property type="nucleotide sequence ID" value="NZ_BAAAYY010000006.1"/>
</dbReference>
<sequence length="100" mass="10253">MGLPGLKSMKARTARGLGMAGEAEVEAELVAATRLEGRSLADLAAEQQVPYKTLAKRRERAEARLARALTGRAGAEPAGLFAVAAAPGQAGPTAAERRAA</sequence>
<name>A0A852U2M3_9ACTN</name>
<dbReference type="AlphaFoldDB" id="A0A852U2M3"/>
<dbReference type="Proteomes" id="UP000589036">
    <property type="component" value="Unassembled WGS sequence"/>
</dbReference>
<reference evidence="1 2" key="1">
    <citation type="submission" date="2020-07" db="EMBL/GenBank/DDBJ databases">
        <title>Sequencing the genomes of 1000 actinobacteria strains.</title>
        <authorList>
            <person name="Klenk H.-P."/>
        </authorList>
    </citation>
    <scope>NUCLEOTIDE SEQUENCE [LARGE SCALE GENOMIC DNA]</scope>
    <source>
        <strain evidence="1 2">CXB654</strain>
    </source>
</reference>